<dbReference type="Pfam" id="PF21672">
    <property type="entry name" value="COMM_HN"/>
    <property type="match status" value="1"/>
</dbReference>
<evidence type="ECO:0000256" key="1">
    <source>
        <dbReference type="ARBA" id="ARBA00016548"/>
    </source>
</evidence>
<dbReference type="PANTHER" id="PTHR31159">
    <property type="entry name" value="COMM DOMAIN-CONTAINING PROTEIN 3"/>
    <property type="match status" value="1"/>
</dbReference>
<evidence type="ECO:0000313" key="4">
    <source>
        <dbReference type="Proteomes" id="UP000085678"/>
    </source>
</evidence>
<dbReference type="FunCoup" id="A0A1S3JGB1">
    <property type="interactions" value="15"/>
</dbReference>
<proteinExistence type="inferred from homology"/>
<keyword evidence="4" id="KW-1185">Reference proteome</keyword>
<dbReference type="KEGG" id="lak:106172821"/>
<dbReference type="AlphaFoldDB" id="A0A1S3JGB1"/>
<dbReference type="STRING" id="7574.A0A1S3JGB1"/>
<dbReference type="Proteomes" id="UP000085678">
    <property type="component" value="Unplaced"/>
</dbReference>
<accession>A0A1S3JGB1</accession>
<dbReference type="CDD" id="cd04751">
    <property type="entry name" value="Commd3"/>
    <property type="match status" value="1"/>
</dbReference>
<protein>
    <recommendedName>
        <fullName evidence="1">COMM domain-containing protein 3</fullName>
    </recommendedName>
</protein>
<dbReference type="PROSITE" id="PS51269">
    <property type="entry name" value="COMM"/>
    <property type="match status" value="1"/>
</dbReference>
<gene>
    <name evidence="5" type="primary">LOC106172821</name>
</gene>
<sequence length="195" mass="21623">MELSTEVTDGLQLSGDSAHIPDSVFGALVESVCDDLLNRENGGELQIADKFGSVDKASLKEAYAALMTFSLECAKNNADSSNISSVLEDCKFTTERIKTFTNIFLEKKSHIQALLGSVSHNPPHIVDVDWRLDYYIKNNHVDKVNQPTYLITLKTEECGQQDTKDVQFACTMEQLQDLVGKLKDATKSLEKASQM</sequence>
<organism evidence="4 5">
    <name type="scientific">Lingula anatina</name>
    <name type="common">Brachiopod</name>
    <name type="synonym">Lingula unguis</name>
    <dbReference type="NCBI Taxonomy" id="7574"/>
    <lineage>
        <taxon>Eukaryota</taxon>
        <taxon>Metazoa</taxon>
        <taxon>Spiralia</taxon>
        <taxon>Lophotrochozoa</taxon>
        <taxon>Brachiopoda</taxon>
        <taxon>Linguliformea</taxon>
        <taxon>Lingulata</taxon>
        <taxon>Lingulida</taxon>
        <taxon>Linguloidea</taxon>
        <taxon>Lingulidae</taxon>
        <taxon>Lingula</taxon>
    </lineage>
</organism>
<dbReference type="RefSeq" id="XP_013409181.1">
    <property type="nucleotide sequence ID" value="XM_013553727.1"/>
</dbReference>
<dbReference type="OrthoDB" id="1917519at2759"/>
<evidence type="ECO:0000259" key="3">
    <source>
        <dbReference type="PROSITE" id="PS51269"/>
    </source>
</evidence>
<dbReference type="InParanoid" id="A0A1S3JGB1"/>
<evidence type="ECO:0000256" key="2">
    <source>
        <dbReference type="ARBA" id="ARBA00093469"/>
    </source>
</evidence>
<reference evidence="5" key="1">
    <citation type="submission" date="2025-08" db="UniProtKB">
        <authorList>
            <consortium name="RefSeq"/>
        </authorList>
    </citation>
    <scope>IDENTIFICATION</scope>
    <source>
        <tissue evidence="5">Gonads</tissue>
    </source>
</reference>
<comment type="similarity">
    <text evidence="2">Belongs to the COMM domain-containing protein 3 family.</text>
</comment>
<dbReference type="GeneID" id="106172821"/>
<dbReference type="GO" id="GO:0006814">
    <property type="term" value="P:sodium ion transport"/>
    <property type="evidence" value="ECO:0007669"/>
    <property type="project" value="InterPro"/>
</dbReference>
<evidence type="ECO:0000313" key="5">
    <source>
        <dbReference type="RefSeq" id="XP_013409181.1"/>
    </source>
</evidence>
<feature type="domain" description="COMM" evidence="3">
    <location>
        <begin position="124"/>
        <end position="193"/>
    </location>
</feature>
<dbReference type="PANTHER" id="PTHR31159:SF1">
    <property type="entry name" value="COMM DOMAIN-CONTAINING PROTEIN 3"/>
    <property type="match status" value="1"/>
</dbReference>
<dbReference type="InterPro" id="IPR037355">
    <property type="entry name" value="COMMD3"/>
</dbReference>
<dbReference type="Pfam" id="PF07258">
    <property type="entry name" value="COMM_domain"/>
    <property type="match status" value="1"/>
</dbReference>
<dbReference type="InterPro" id="IPR017920">
    <property type="entry name" value="COMM"/>
</dbReference>
<name>A0A1S3JGB1_LINAN</name>